<dbReference type="STRING" id="402600.SAMN05216188_1481"/>
<sequence>AANTLLQDLMSVFGDKDKRWSESLVDALADFKPDQYGPWGELEGGSAKATQLAAALKPFGIATGQVWGTDPETGKGANRKGVELAHISKAITERDKKAKRVE</sequence>
<name>A0A1H9WXF3_9PSEU</name>
<gene>
    <name evidence="2" type="ORF">SAMN05216188_1481</name>
</gene>
<reference evidence="3" key="1">
    <citation type="submission" date="2016-10" db="EMBL/GenBank/DDBJ databases">
        <authorList>
            <person name="Varghese N."/>
            <person name="Submissions S."/>
        </authorList>
    </citation>
    <scope>NUCLEOTIDE SEQUENCE [LARGE SCALE GENOMIC DNA]</scope>
    <source>
        <strain evidence="3">CGMCC 4.3525</strain>
    </source>
</reference>
<proteinExistence type="predicted"/>
<feature type="domain" description="DUF3631" evidence="1">
    <location>
        <begin position="4"/>
        <end position="81"/>
    </location>
</feature>
<dbReference type="AlphaFoldDB" id="A0A1H9WXF3"/>
<dbReference type="Pfam" id="PF12307">
    <property type="entry name" value="DUF3631"/>
    <property type="match status" value="1"/>
</dbReference>
<keyword evidence="3" id="KW-1185">Reference proteome</keyword>
<protein>
    <submittedName>
        <fullName evidence="2">DNA segregation ATPase FtsK/SpoIIIE, S-DNA-T family</fullName>
    </submittedName>
</protein>
<evidence type="ECO:0000259" key="1">
    <source>
        <dbReference type="Pfam" id="PF12307"/>
    </source>
</evidence>
<evidence type="ECO:0000313" key="2">
    <source>
        <dbReference type="EMBL" id="SES38083.1"/>
    </source>
</evidence>
<feature type="non-terminal residue" evidence="2">
    <location>
        <position position="1"/>
    </location>
</feature>
<dbReference type="Proteomes" id="UP000199352">
    <property type="component" value="Unassembled WGS sequence"/>
</dbReference>
<dbReference type="RefSeq" id="WP_143116526.1">
    <property type="nucleotide sequence ID" value="NZ_FOFR01000048.1"/>
</dbReference>
<evidence type="ECO:0000313" key="3">
    <source>
        <dbReference type="Proteomes" id="UP000199352"/>
    </source>
</evidence>
<dbReference type="EMBL" id="FOFR01000048">
    <property type="protein sequence ID" value="SES38083.1"/>
    <property type="molecule type" value="Genomic_DNA"/>
</dbReference>
<organism evidence="2 3">
    <name type="scientific">Lentzea xinjiangensis</name>
    <dbReference type="NCBI Taxonomy" id="402600"/>
    <lineage>
        <taxon>Bacteria</taxon>
        <taxon>Bacillati</taxon>
        <taxon>Actinomycetota</taxon>
        <taxon>Actinomycetes</taxon>
        <taxon>Pseudonocardiales</taxon>
        <taxon>Pseudonocardiaceae</taxon>
        <taxon>Lentzea</taxon>
    </lineage>
</organism>
<accession>A0A1H9WXF3</accession>
<dbReference type="InterPro" id="IPR022081">
    <property type="entry name" value="DUF3631"/>
</dbReference>